<sequence>MTVVAAPALACGPDRDCTIGNRTYRIAMPEGHDGKTKVGAIVFSHGYRGSAAGLMKNRNLRRTVSDMGLAFIALKSEGDDWILPNAPRHMDSDGSAEFEYVDAVIADAANRKPIDTSRMMASGFSAGGMMTWNLACARPNLFAGFAPISGTFWQKPPRSCSGPAASIIHIHGNNDPTVPLDGRPILNTRQGKVSDALDMYRAFGGFKKAAPTKTSRLTCDNSVNREGDLLNLCIFEGGHSFRSEYLRYAWRVFETAGRL</sequence>
<dbReference type="Proteomes" id="UP000199658">
    <property type="component" value="Unassembled WGS sequence"/>
</dbReference>
<keyword evidence="7" id="KW-0624">Polysaccharide degradation</keyword>
<dbReference type="PANTHER" id="PTHR38050:SF2">
    <property type="entry name" value="FERULOYL ESTERASE C-RELATED"/>
    <property type="match status" value="1"/>
</dbReference>
<dbReference type="GO" id="GO:0005576">
    <property type="term" value="C:extracellular region"/>
    <property type="evidence" value="ECO:0007669"/>
    <property type="project" value="UniProtKB-SubCell"/>
</dbReference>
<keyword evidence="2" id="KW-0964">Secreted</keyword>
<evidence type="ECO:0000313" key="9">
    <source>
        <dbReference type="EMBL" id="SFR33045.1"/>
    </source>
</evidence>
<keyword evidence="6" id="KW-0119">Carbohydrate metabolism</keyword>
<dbReference type="SUPFAM" id="SSF53474">
    <property type="entry name" value="alpha/beta-Hydrolases"/>
    <property type="match status" value="1"/>
</dbReference>
<evidence type="ECO:0000256" key="5">
    <source>
        <dbReference type="ARBA" id="ARBA00022801"/>
    </source>
</evidence>
<evidence type="ECO:0000256" key="3">
    <source>
        <dbReference type="ARBA" id="ARBA00022651"/>
    </source>
</evidence>
<evidence type="ECO:0000256" key="6">
    <source>
        <dbReference type="ARBA" id="ARBA00023277"/>
    </source>
</evidence>
<reference evidence="10" key="1">
    <citation type="submission" date="2016-10" db="EMBL/GenBank/DDBJ databases">
        <authorList>
            <person name="Varghese N."/>
            <person name="Submissions S."/>
        </authorList>
    </citation>
    <scope>NUCLEOTIDE SEQUENCE [LARGE SCALE GENOMIC DNA]</scope>
    <source>
        <strain evidence="10">DSM 26921</strain>
    </source>
</reference>
<dbReference type="Pfam" id="PF02230">
    <property type="entry name" value="Abhydrolase_2"/>
    <property type="match status" value="1"/>
</dbReference>
<protein>
    <submittedName>
        <fullName evidence="9">Polyhydroxybutyrate depolymerase</fullName>
    </submittedName>
</protein>
<organism evidence="9 10">
    <name type="scientific">Litoreibacter janthinus</name>
    <dbReference type="NCBI Taxonomy" id="670154"/>
    <lineage>
        <taxon>Bacteria</taxon>
        <taxon>Pseudomonadati</taxon>
        <taxon>Pseudomonadota</taxon>
        <taxon>Alphaproteobacteria</taxon>
        <taxon>Rhodobacterales</taxon>
        <taxon>Roseobacteraceae</taxon>
        <taxon>Litoreibacter</taxon>
    </lineage>
</organism>
<dbReference type="Gene3D" id="3.40.50.1820">
    <property type="entry name" value="alpha/beta hydrolase"/>
    <property type="match status" value="1"/>
</dbReference>
<evidence type="ECO:0000313" key="10">
    <source>
        <dbReference type="Proteomes" id="UP000199658"/>
    </source>
</evidence>
<keyword evidence="3" id="KW-0858">Xylan degradation</keyword>
<evidence type="ECO:0000256" key="7">
    <source>
        <dbReference type="ARBA" id="ARBA00023326"/>
    </source>
</evidence>
<keyword evidence="5" id="KW-0378">Hydrolase</keyword>
<comment type="subcellular location">
    <subcellularLocation>
        <location evidence="1">Secreted</location>
    </subcellularLocation>
</comment>
<dbReference type="InterPro" id="IPR043595">
    <property type="entry name" value="FaeB/C/D"/>
</dbReference>
<name>A0A1I6FSX4_9RHOB</name>
<dbReference type="PANTHER" id="PTHR38050">
    <property type="match status" value="1"/>
</dbReference>
<proteinExistence type="predicted"/>
<accession>A0A1I6FSX4</accession>
<evidence type="ECO:0000256" key="2">
    <source>
        <dbReference type="ARBA" id="ARBA00022525"/>
    </source>
</evidence>
<dbReference type="STRING" id="670154.SAMN04488002_0251"/>
<evidence type="ECO:0000256" key="4">
    <source>
        <dbReference type="ARBA" id="ARBA00022729"/>
    </source>
</evidence>
<feature type="domain" description="Phospholipase/carboxylesterase/thioesterase" evidence="8">
    <location>
        <begin position="95"/>
        <end position="181"/>
    </location>
</feature>
<dbReference type="GO" id="GO:0045493">
    <property type="term" value="P:xylan catabolic process"/>
    <property type="evidence" value="ECO:0007669"/>
    <property type="project" value="UniProtKB-KW"/>
</dbReference>
<dbReference type="AlphaFoldDB" id="A0A1I6FSX4"/>
<dbReference type="InterPro" id="IPR003140">
    <property type="entry name" value="PLipase/COase/thioEstase"/>
</dbReference>
<dbReference type="EMBL" id="FOYO01000001">
    <property type="protein sequence ID" value="SFR33045.1"/>
    <property type="molecule type" value="Genomic_DNA"/>
</dbReference>
<evidence type="ECO:0000259" key="8">
    <source>
        <dbReference type="Pfam" id="PF02230"/>
    </source>
</evidence>
<dbReference type="GO" id="GO:0030600">
    <property type="term" value="F:feruloyl esterase activity"/>
    <property type="evidence" value="ECO:0007669"/>
    <property type="project" value="InterPro"/>
</dbReference>
<keyword evidence="10" id="KW-1185">Reference proteome</keyword>
<gene>
    <name evidence="9" type="ORF">SAMN04488002_0251</name>
</gene>
<evidence type="ECO:0000256" key="1">
    <source>
        <dbReference type="ARBA" id="ARBA00004613"/>
    </source>
</evidence>
<keyword evidence="4" id="KW-0732">Signal</keyword>
<dbReference type="InterPro" id="IPR029058">
    <property type="entry name" value="AB_hydrolase_fold"/>
</dbReference>